<evidence type="ECO:0000313" key="2">
    <source>
        <dbReference type="Proteomes" id="UP001243717"/>
    </source>
</evidence>
<dbReference type="InterPro" id="IPR035948">
    <property type="entry name" value="YwqG-like_sf"/>
</dbReference>
<evidence type="ECO:0000313" key="1">
    <source>
        <dbReference type="EMBL" id="MDQ8196362.1"/>
    </source>
</evidence>
<accession>A0ABU1ANJ9</accession>
<dbReference type="PANTHER" id="PTHR36436:SF6">
    <property type="entry name" value="SLL5081 PROTEIN"/>
    <property type="match status" value="1"/>
</dbReference>
<dbReference type="Pfam" id="PF09234">
    <property type="entry name" value="DUF1963"/>
    <property type="match status" value="1"/>
</dbReference>
<keyword evidence="2" id="KW-1185">Reference proteome</keyword>
<organism evidence="1 2">
    <name type="scientific">Thalassobacterium sedimentorum</name>
    <dbReference type="NCBI Taxonomy" id="3041258"/>
    <lineage>
        <taxon>Bacteria</taxon>
        <taxon>Pseudomonadati</taxon>
        <taxon>Verrucomicrobiota</taxon>
        <taxon>Opitutia</taxon>
        <taxon>Puniceicoccales</taxon>
        <taxon>Coraliomargaritaceae</taxon>
        <taxon>Thalassobacterium</taxon>
    </lineage>
</organism>
<comment type="caution">
    <text evidence="1">The sequence shown here is derived from an EMBL/GenBank/DDBJ whole genome shotgun (WGS) entry which is preliminary data.</text>
</comment>
<proteinExistence type="predicted"/>
<dbReference type="Proteomes" id="UP001243717">
    <property type="component" value="Unassembled WGS sequence"/>
</dbReference>
<name>A0ABU1ANJ9_9BACT</name>
<sequence>MNRQLIQFTKSKKPISEPETKFGGQPNWIKEVEWPLSRATGEPMRFICQIVLSPELFGESEAKVAYIFMTDGKDYVDGTWEPDGGENAVILQPGSTEAPTKKYTKGPTLYQMVKKMFQKRLQPEPCEFKVEGSISDEPDFIPIDQRSELSDSDFEAYARKLEGNKIGGSPIFLQNDEFPDSEPWDLLLQLDSTSVPFYVNFGDAGIGYAFISKDRKKARFLWQCA</sequence>
<protein>
    <submittedName>
        <fullName evidence="1">DUF1963 domain-containing protein</fullName>
    </submittedName>
</protein>
<dbReference type="EMBL" id="JARXIC010000071">
    <property type="protein sequence ID" value="MDQ8196362.1"/>
    <property type="molecule type" value="Genomic_DNA"/>
</dbReference>
<dbReference type="RefSeq" id="WP_308986797.1">
    <property type="nucleotide sequence ID" value="NZ_JARXIC010000071.1"/>
</dbReference>
<dbReference type="SUPFAM" id="SSF103032">
    <property type="entry name" value="Hypothetical protein YwqG"/>
    <property type="match status" value="1"/>
</dbReference>
<dbReference type="PANTHER" id="PTHR36436">
    <property type="entry name" value="SLL5081 PROTEIN"/>
    <property type="match status" value="1"/>
</dbReference>
<dbReference type="InterPro" id="IPR015315">
    <property type="entry name" value="DUF1963"/>
</dbReference>
<reference evidence="1 2" key="1">
    <citation type="submission" date="2023-04" db="EMBL/GenBank/DDBJ databases">
        <title>A novel bacteria isolated from coastal sediment.</title>
        <authorList>
            <person name="Liu X.-J."/>
            <person name="Du Z.-J."/>
        </authorList>
    </citation>
    <scope>NUCLEOTIDE SEQUENCE [LARGE SCALE GENOMIC DNA]</scope>
    <source>
        <strain evidence="1 2">SDUM461004</strain>
    </source>
</reference>
<gene>
    <name evidence="1" type="ORF">QEH59_18170</name>
</gene>
<dbReference type="Gene3D" id="2.30.320.10">
    <property type="entry name" value="YwqG-like"/>
    <property type="match status" value="1"/>
</dbReference>